<dbReference type="SUPFAM" id="SSF56176">
    <property type="entry name" value="FAD-binding/transporter-associated domain-like"/>
    <property type="match status" value="1"/>
</dbReference>
<keyword evidence="1" id="KW-0285">Flavoprotein</keyword>
<organism evidence="3 4">
    <name type="scientific">Chitinophaga rupis</name>
    <dbReference type="NCBI Taxonomy" id="573321"/>
    <lineage>
        <taxon>Bacteria</taxon>
        <taxon>Pseudomonadati</taxon>
        <taxon>Bacteroidota</taxon>
        <taxon>Chitinophagia</taxon>
        <taxon>Chitinophagales</taxon>
        <taxon>Chitinophagaceae</taxon>
        <taxon>Chitinophaga</taxon>
    </lineage>
</organism>
<dbReference type="InterPro" id="IPR016167">
    <property type="entry name" value="FAD-bd_PCMH_sub1"/>
</dbReference>
<dbReference type="InterPro" id="IPR016169">
    <property type="entry name" value="FAD-bd_PCMH_sub2"/>
</dbReference>
<gene>
    <name evidence="3" type="ORF">SAMN04488505_102248</name>
</gene>
<dbReference type="PANTHER" id="PTHR43762">
    <property type="entry name" value="L-GULONOLACTONE OXIDASE"/>
    <property type="match status" value="1"/>
</dbReference>
<keyword evidence="4" id="KW-1185">Reference proteome</keyword>
<dbReference type="Gene3D" id="3.30.465.10">
    <property type="match status" value="1"/>
</dbReference>
<name>A0A1H7Q4P9_9BACT</name>
<dbReference type="InterPro" id="IPR006094">
    <property type="entry name" value="Oxid_FAD_bind_N"/>
</dbReference>
<feature type="domain" description="FAD-binding PCMH-type" evidence="2">
    <location>
        <begin position="30"/>
        <end position="230"/>
    </location>
</feature>
<dbReference type="Proteomes" id="UP000198984">
    <property type="component" value="Unassembled WGS sequence"/>
</dbReference>
<evidence type="ECO:0000313" key="4">
    <source>
        <dbReference type="Proteomes" id="UP000198984"/>
    </source>
</evidence>
<dbReference type="PROSITE" id="PS51387">
    <property type="entry name" value="FAD_PCMH"/>
    <property type="match status" value="1"/>
</dbReference>
<dbReference type="STRING" id="573321.SAMN04488505_102248"/>
<sequence>MSMKIFKTNNTQWENRHETFAYTIQNLYELGNGSGTALDTYNAATKGFQQLIQEAINNGSALRGLGAGWSFTPIAATNGIILDTKALNTVFEISPASVTAAYKGDPSKLFLAQCGTAIWELSAYLKERGLSLKTSGASNGQTIVGAISTGAHGSAFDVGAVQDVVTGMHLILAPDRHIWLERSTNPVVSDSFIALLDAELVRDDELFNAALVSFGSFGIIHGVMIETEPLFLLEAHLECRPFDAALRSWMQTLDFSKATLPGGNERPYHFQVIINPYNLQKGAYVTSMYKRPYRTGYTPPVSNTQGIGPGDDAPCFIGKLTNAIPSTVPLLVNNLLAGALTPYKNQLGCLGEIFSNTDLHGKLLSAAVGIPLEHVNTVIDLLLALNNSKGPFAGLFAFRFIKQSGALLAFTRFPYTCVVELDAAFSKTTYSFYKAVWKELEKQHIPFTFHWGKVNELTPKRMKKMYGERLDAWVNARNQLLKPDAKKVFTNTIMEQWGL</sequence>
<dbReference type="AlphaFoldDB" id="A0A1H7Q4P9"/>
<accession>A0A1H7Q4P9</accession>
<protein>
    <submittedName>
        <fullName evidence="3">FAD/FMN-containing dehydrogenase</fullName>
    </submittedName>
</protein>
<reference evidence="3 4" key="1">
    <citation type="submission" date="2016-10" db="EMBL/GenBank/DDBJ databases">
        <authorList>
            <person name="de Groot N.N."/>
        </authorList>
    </citation>
    <scope>NUCLEOTIDE SEQUENCE [LARGE SCALE GENOMIC DNA]</scope>
    <source>
        <strain evidence="3 4">DSM 21039</strain>
    </source>
</reference>
<dbReference type="Pfam" id="PF01565">
    <property type="entry name" value="FAD_binding_4"/>
    <property type="match status" value="1"/>
</dbReference>
<dbReference type="PANTHER" id="PTHR43762:SF1">
    <property type="entry name" value="D-ARABINONO-1,4-LACTONE OXIDASE"/>
    <property type="match status" value="1"/>
</dbReference>
<proteinExistence type="predicted"/>
<evidence type="ECO:0000259" key="2">
    <source>
        <dbReference type="PROSITE" id="PS51387"/>
    </source>
</evidence>
<dbReference type="RefSeq" id="WP_202909185.1">
    <property type="nucleotide sequence ID" value="NZ_FOBB01000002.1"/>
</dbReference>
<dbReference type="InterPro" id="IPR010031">
    <property type="entry name" value="FAD_lactone_oxidase-like"/>
</dbReference>
<dbReference type="GO" id="GO:0016899">
    <property type="term" value="F:oxidoreductase activity, acting on the CH-OH group of donors, oxygen as acceptor"/>
    <property type="evidence" value="ECO:0007669"/>
    <property type="project" value="InterPro"/>
</dbReference>
<evidence type="ECO:0000256" key="1">
    <source>
        <dbReference type="ARBA" id="ARBA00022827"/>
    </source>
</evidence>
<dbReference type="Gene3D" id="3.30.43.10">
    <property type="entry name" value="Uridine Diphospho-n-acetylenolpyruvylglucosamine Reductase, domain 2"/>
    <property type="match status" value="1"/>
</dbReference>
<dbReference type="InterPro" id="IPR036318">
    <property type="entry name" value="FAD-bd_PCMH-like_sf"/>
</dbReference>
<dbReference type="GO" id="GO:0071949">
    <property type="term" value="F:FAD binding"/>
    <property type="evidence" value="ECO:0007669"/>
    <property type="project" value="InterPro"/>
</dbReference>
<keyword evidence="1" id="KW-0274">FAD</keyword>
<dbReference type="InterPro" id="IPR016166">
    <property type="entry name" value="FAD-bd_PCMH"/>
</dbReference>
<evidence type="ECO:0000313" key="3">
    <source>
        <dbReference type="EMBL" id="SEL42789.1"/>
    </source>
</evidence>
<dbReference type="EMBL" id="FOBB01000002">
    <property type="protein sequence ID" value="SEL42789.1"/>
    <property type="molecule type" value="Genomic_DNA"/>
</dbReference>